<accession>A0A6J5S2X6</accession>
<dbReference type="PROSITE" id="PS51194">
    <property type="entry name" value="HELICASE_CTER"/>
    <property type="match status" value="1"/>
</dbReference>
<dbReference type="Pfam" id="PF04851">
    <property type="entry name" value="ResIII"/>
    <property type="match status" value="1"/>
</dbReference>
<evidence type="ECO:0000313" key="3">
    <source>
        <dbReference type="EMBL" id="CAB4203064.1"/>
    </source>
</evidence>
<dbReference type="InterPro" id="IPR050742">
    <property type="entry name" value="Helicase_Restrict-Modif_Enz"/>
</dbReference>
<dbReference type="PANTHER" id="PTHR47396">
    <property type="entry name" value="TYPE I RESTRICTION ENZYME ECOKI R PROTEIN"/>
    <property type="match status" value="1"/>
</dbReference>
<dbReference type="EMBL" id="LR797316">
    <property type="protein sequence ID" value="CAB4203064.1"/>
    <property type="molecule type" value="Genomic_DNA"/>
</dbReference>
<evidence type="ECO:0000259" key="1">
    <source>
        <dbReference type="PROSITE" id="PS51192"/>
    </source>
</evidence>
<reference evidence="3" key="1">
    <citation type="submission" date="2020-05" db="EMBL/GenBank/DDBJ databases">
        <authorList>
            <person name="Chiriac C."/>
            <person name="Salcher M."/>
            <person name="Ghai R."/>
            <person name="Kavagutti S V."/>
        </authorList>
    </citation>
    <scope>NUCLEOTIDE SEQUENCE</scope>
</reference>
<dbReference type="GO" id="GO:0003677">
    <property type="term" value="F:DNA binding"/>
    <property type="evidence" value="ECO:0007669"/>
    <property type="project" value="InterPro"/>
</dbReference>
<proteinExistence type="predicted"/>
<gene>
    <name evidence="3" type="ORF">UFOVP1365_55</name>
</gene>
<dbReference type="PANTHER" id="PTHR47396:SF1">
    <property type="entry name" value="ATP-DEPENDENT HELICASE IRC3-RELATED"/>
    <property type="match status" value="1"/>
</dbReference>
<dbReference type="GO" id="GO:0004386">
    <property type="term" value="F:helicase activity"/>
    <property type="evidence" value="ECO:0007669"/>
    <property type="project" value="UniProtKB-KW"/>
</dbReference>
<keyword evidence="3" id="KW-0378">Hydrolase</keyword>
<evidence type="ECO:0000259" key="2">
    <source>
        <dbReference type="PROSITE" id="PS51194"/>
    </source>
</evidence>
<dbReference type="GO" id="GO:0016787">
    <property type="term" value="F:hydrolase activity"/>
    <property type="evidence" value="ECO:0007669"/>
    <property type="project" value="InterPro"/>
</dbReference>
<feature type="domain" description="Helicase C-terminal" evidence="2">
    <location>
        <begin position="222"/>
        <end position="378"/>
    </location>
</feature>
<dbReference type="Gene3D" id="3.40.50.300">
    <property type="entry name" value="P-loop containing nucleotide triphosphate hydrolases"/>
    <property type="match status" value="2"/>
</dbReference>
<dbReference type="InterPro" id="IPR006935">
    <property type="entry name" value="Helicase/UvrB_N"/>
</dbReference>
<sequence>MQLYQYQIDAIRALWSFWNKKPRGAPLLVCPTGSGKSYIAASIITEISKSYPEFRFLVATHTKEIVAQNSEELQKLLPTERLGIYSAGLGSKTIRRITFANIQSIYKQAKTLKIDMLIIDEAHLVSSKDTSMYQKLISGLQDNNPRLKIMGLTATPMRLDQGSLVGEGSVFSDIAYNISIRQLIDDGFLSPIVSVSKAAPDLNRVRISGFDYNQSDLEYTFNKDQLIKSQCAEIVELGKDRKHWLIFCCGIEHAKNVTEELLSLGITADYVTGEMMPMERDLKIRGFKNEKIRALCNVGVLTTGYNHRAVDLVVLLRSTKSASLYIQCVGRGTRTAEGKNNCLLLDYGSNIDRHGPIDLVSIQRSKTGETKTGTAPHKKCPICGCVTAVRAAKCIVCEYIYPEATKALTINASTTPVLLQPEKIAVTQMSVRKHEKEGKIPSLRIDYIAGIRTFSDFLCLDHEGYACTIGMQKWVKRGGGMPVPKTVDEAILRCKEIPTPSEIRVIKRGKYHEILDTYVLTAQEKEKQQENYEKESIL</sequence>
<organism evidence="3">
    <name type="scientific">uncultured Caudovirales phage</name>
    <dbReference type="NCBI Taxonomy" id="2100421"/>
    <lineage>
        <taxon>Viruses</taxon>
        <taxon>Duplodnaviria</taxon>
        <taxon>Heunggongvirae</taxon>
        <taxon>Uroviricota</taxon>
        <taxon>Caudoviricetes</taxon>
        <taxon>Peduoviridae</taxon>
        <taxon>Maltschvirus</taxon>
        <taxon>Maltschvirus maltsch</taxon>
    </lineage>
</organism>
<keyword evidence="3" id="KW-0347">Helicase</keyword>
<dbReference type="GO" id="GO:0005524">
    <property type="term" value="F:ATP binding"/>
    <property type="evidence" value="ECO:0007669"/>
    <property type="project" value="InterPro"/>
</dbReference>
<dbReference type="SUPFAM" id="SSF52540">
    <property type="entry name" value="P-loop containing nucleoside triphosphate hydrolases"/>
    <property type="match status" value="1"/>
</dbReference>
<dbReference type="SMART" id="SM00490">
    <property type="entry name" value="HELICc"/>
    <property type="match status" value="1"/>
</dbReference>
<name>A0A6J5S2X6_9CAUD</name>
<dbReference type="PROSITE" id="PS51192">
    <property type="entry name" value="HELICASE_ATP_BIND_1"/>
    <property type="match status" value="1"/>
</dbReference>
<protein>
    <submittedName>
        <fullName evidence="3">SSL2 DNA or RNA helicases of superfamily II</fullName>
    </submittedName>
</protein>
<feature type="domain" description="Helicase ATP-binding" evidence="1">
    <location>
        <begin position="27"/>
        <end position="156"/>
    </location>
</feature>
<dbReference type="InterPro" id="IPR014001">
    <property type="entry name" value="Helicase_ATP-bd"/>
</dbReference>
<keyword evidence="3" id="KW-0067">ATP-binding</keyword>
<dbReference type="Pfam" id="PF00271">
    <property type="entry name" value="Helicase_C"/>
    <property type="match status" value="1"/>
</dbReference>
<dbReference type="SMART" id="SM00487">
    <property type="entry name" value="DEXDc"/>
    <property type="match status" value="1"/>
</dbReference>
<keyword evidence="3" id="KW-0547">Nucleotide-binding</keyword>
<dbReference type="InterPro" id="IPR001650">
    <property type="entry name" value="Helicase_C-like"/>
</dbReference>
<dbReference type="InterPro" id="IPR027417">
    <property type="entry name" value="P-loop_NTPase"/>
</dbReference>